<dbReference type="InterPro" id="IPR012336">
    <property type="entry name" value="Thioredoxin-like_fold"/>
</dbReference>
<name>A0A939GKH5_9BACT</name>
<dbReference type="Pfam" id="PF13098">
    <property type="entry name" value="Thioredoxin_2"/>
    <property type="match status" value="1"/>
</dbReference>
<sequence length="140" mass="15473">MIRLASLCLLVLFTATSFAPATDDTKAGIQFTEARWADILKQAKAQKKVIFLDAYASWCGPCKLLQKNTFTQKAVGDLFNKKFINVKMDMEKGEGPALSQVYPLEGYPTLLFIDGNGRVVKRVMGYMGADDLLDVAKSVK</sequence>
<protein>
    <submittedName>
        <fullName evidence="4">Thioredoxin family protein</fullName>
    </submittedName>
</protein>
<dbReference type="InterPro" id="IPR036249">
    <property type="entry name" value="Thioredoxin-like_sf"/>
</dbReference>
<feature type="domain" description="Thioredoxin" evidence="3">
    <location>
        <begin position="9"/>
        <end position="140"/>
    </location>
</feature>
<keyword evidence="1 2" id="KW-0732">Signal</keyword>
<accession>A0A939GKH5</accession>
<evidence type="ECO:0000259" key="3">
    <source>
        <dbReference type="PROSITE" id="PS51352"/>
    </source>
</evidence>
<reference evidence="4" key="1">
    <citation type="submission" date="2021-03" db="EMBL/GenBank/DDBJ databases">
        <title>Fibrella sp. HMF5335 genome sequencing and assembly.</title>
        <authorList>
            <person name="Kang H."/>
            <person name="Kim H."/>
            <person name="Bae S."/>
            <person name="Joh K."/>
        </authorList>
    </citation>
    <scope>NUCLEOTIDE SEQUENCE</scope>
    <source>
        <strain evidence="4">HMF5335</strain>
    </source>
</reference>
<proteinExistence type="predicted"/>
<gene>
    <name evidence="4" type="ORF">J2I47_20395</name>
</gene>
<keyword evidence="5" id="KW-1185">Reference proteome</keyword>
<dbReference type="PROSITE" id="PS51352">
    <property type="entry name" value="THIOREDOXIN_2"/>
    <property type="match status" value="1"/>
</dbReference>
<dbReference type="RefSeq" id="WP_207366453.1">
    <property type="nucleotide sequence ID" value="NZ_JAFMYV010000011.1"/>
</dbReference>
<dbReference type="Gene3D" id="3.40.30.10">
    <property type="entry name" value="Glutaredoxin"/>
    <property type="match status" value="1"/>
</dbReference>
<comment type="caution">
    <text evidence="4">The sequence shown here is derived from an EMBL/GenBank/DDBJ whole genome shotgun (WGS) entry which is preliminary data.</text>
</comment>
<dbReference type="PANTHER" id="PTHR15337:SF11">
    <property type="entry name" value="THIOREDOXIN DOMAIN-CONTAINING PROTEIN"/>
    <property type="match status" value="1"/>
</dbReference>
<evidence type="ECO:0000313" key="5">
    <source>
        <dbReference type="Proteomes" id="UP000664034"/>
    </source>
</evidence>
<dbReference type="SUPFAM" id="SSF52833">
    <property type="entry name" value="Thioredoxin-like"/>
    <property type="match status" value="1"/>
</dbReference>
<dbReference type="PANTHER" id="PTHR15337">
    <property type="entry name" value="ANTERIOR GRADIENT PROTEIN-RELATED"/>
    <property type="match status" value="1"/>
</dbReference>
<feature type="chain" id="PRO_5037785447" evidence="2">
    <location>
        <begin position="22"/>
        <end position="140"/>
    </location>
</feature>
<dbReference type="InterPro" id="IPR013766">
    <property type="entry name" value="Thioredoxin_domain"/>
</dbReference>
<organism evidence="4 5">
    <name type="scientific">Fibrella rubiginis</name>
    <dbReference type="NCBI Taxonomy" id="2817060"/>
    <lineage>
        <taxon>Bacteria</taxon>
        <taxon>Pseudomonadati</taxon>
        <taxon>Bacteroidota</taxon>
        <taxon>Cytophagia</taxon>
        <taxon>Cytophagales</taxon>
        <taxon>Spirosomataceae</taxon>
        <taxon>Fibrella</taxon>
    </lineage>
</organism>
<feature type="signal peptide" evidence="2">
    <location>
        <begin position="1"/>
        <end position="21"/>
    </location>
</feature>
<evidence type="ECO:0000256" key="2">
    <source>
        <dbReference type="SAM" id="SignalP"/>
    </source>
</evidence>
<evidence type="ECO:0000256" key="1">
    <source>
        <dbReference type="ARBA" id="ARBA00022729"/>
    </source>
</evidence>
<dbReference type="EMBL" id="JAFMYV010000011">
    <property type="protein sequence ID" value="MBO0938924.1"/>
    <property type="molecule type" value="Genomic_DNA"/>
</dbReference>
<dbReference type="AlphaFoldDB" id="A0A939GKH5"/>
<dbReference type="InterPro" id="IPR051099">
    <property type="entry name" value="AGR/TXD"/>
</dbReference>
<dbReference type="Proteomes" id="UP000664034">
    <property type="component" value="Unassembled WGS sequence"/>
</dbReference>
<evidence type="ECO:0000313" key="4">
    <source>
        <dbReference type="EMBL" id="MBO0938924.1"/>
    </source>
</evidence>